<dbReference type="InterPro" id="IPR003593">
    <property type="entry name" value="AAA+_ATPase"/>
</dbReference>
<dbReference type="Pfam" id="PF00005">
    <property type="entry name" value="ABC_tran"/>
    <property type="match status" value="1"/>
</dbReference>
<evidence type="ECO:0000256" key="13">
    <source>
        <dbReference type="ARBA" id="ARBA00039098"/>
    </source>
</evidence>
<evidence type="ECO:0000313" key="17">
    <source>
        <dbReference type="EMBL" id="KPU43175.1"/>
    </source>
</evidence>
<dbReference type="PROSITE" id="PS00211">
    <property type="entry name" value="ABC_TRANSPORTER_1"/>
    <property type="match status" value="1"/>
</dbReference>
<keyword evidence="11" id="KW-0472">Membrane</keyword>
<name>A0A0P8W5G9_9CLOT</name>
<dbReference type="GO" id="GO:0015833">
    <property type="term" value="P:peptide transport"/>
    <property type="evidence" value="ECO:0007669"/>
    <property type="project" value="InterPro"/>
</dbReference>
<dbReference type="InterPro" id="IPR017871">
    <property type="entry name" value="ABC_transporter-like_CS"/>
</dbReference>
<dbReference type="Pfam" id="PF08352">
    <property type="entry name" value="oligo_HPY"/>
    <property type="match status" value="1"/>
</dbReference>
<comment type="caution">
    <text evidence="17">The sequence shown here is derived from an EMBL/GenBank/DDBJ whole genome shotgun (WGS) entry which is preliminary data.</text>
</comment>
<dbReference type="GO" id="GO:0016887">
    <property type="term" value="F:ATP hydrolysis activity"/>
    <property type="evidence" value="ECO:0007669"/>
    <property type="project" value="InterPro"/>
</dbReference>
<protein>
    <recommendedName>
        <fullName evidence="14">Nickel import system ATP-binding protein NikD</fullName>
        <ecNumber evidence="13">7.2.2.11</ecNumber>
    </recommendedName>
</protein>
<dbReference type="EMBL" id="LKET01000041">
    <property type="protein sequence ID" value="KPU43175.1"/>
    <property type="molecule type" value="Genomic_DNA"/>
</dbReference>
<dbReference type="PROSITE" id="PS50893">
    <property type="entry name" value="ABC_TRANSPORTER_2"/>
    <property type="match status" value="1"/>
</dbReference>
<feature type="domain" description="ABC transporter" evidence="16">
    <location>
        <begin position="5"/>
        <end position="254"/>
    </location>
</feature>
<comment type="similarity">
    <text evidence="2">Belongs to the ABC transporter superfamily.</text>
</comment>
<organism evidence="17 18">
    <name type="scientific">Oxobacter pfennigii</name>
    <dbReference type="NCBI Taxonomy" id="36849"/>
    <lineage>
        <taxon>Bacteria</taxon>
        <taxon>Bacillati</taxon>
        <taxon>Bacillota</taxon>
        <taxon>Clostridia</taxon>
        <taxon>Eubacteriales</taxon>
        <taxon>Clostridiaceae</taxon>
        <taxon>Oxobacter</taxon>
    </lineage>
</organism>
<keyword evidence="10" id="KW-0921">Nickel transport</keyword>
<keyword evidence="5" id="KW-0533">Nickel</keyword>
<dbReference type="EC" id="7.2.2.11" evidence="13"/>
<evidence type="ECO:0000256" key="14">
    <source>
        <dbReference type="ARBA" id="ARBA00044143"/>
    </source>
</evidence>
<evidence type="ECO:0000256" key="9">
    <source>
        <dbReference type="ARBA" id="ARBA00023065"/>
    </source>
</evidence>
<evidence type="ECO:0000259" key="16">
    <source>
        <dbReference type="PROSITE" id="PS50893"/>
    </source>
</evidence>
<dbReference type="RefSeq" id="WP_054876189.1">
    <property type="nucleotide sequence ID" value="NZ_LKET01000041.1"/>
</dbReference>
<accession>A0A0P8W5G9</accession>
<dbReference type="NCBIfam" id="TIGR01727">
    <property type="entry name" value="oligo_HPY"/>
    <property type="match status" value="1"/>
</dbReference>
<proteinExistence type="inferred from homology"/>
<evidence type="ECO:0000256" key="8">
    <source>
        <dbReference type="ARBA" id="ARBA00022967"/>
    </source>
</evidence>
<evidence type="ECO:0000256" key="7">
    <source>
        <dbReference type="ARBA" id="ARBA00022840"/>
    </source>
</evidence>
<keyword evidence="8" id="KW-1278">Translocase</keyword>
<keyword evidence="4" id="KW-1003">Cell membrane</keyword>
<dbReference type="Proteomes" id="UP000050326">
    <property type="component" value="Unassembled WGS sequence"/>
</dbReference>
<dbReference type="InterPro" id="IPR050388">
    <property type="entry name" value="ABC_Ni/Peptide_Import"/>
</dbReference>
<evidence type="ECO:0000256" key="15">
    <source>
        <dbReference type="ARBA" id="ARBA00048610"/>
    </source>
</evidence>
<evidence type="ECO:0000256" key="2">
    <source>
        <dbReference type="ARBA" id="ARBA00005417"/>
    </source>
</evidence>
<dbReference type="InterPro" id="IPR027417">
    <property type="entry name" value="P-loop_NTPase"/>
</dbReference>
<evidence type="ECO:0000256" key="3">
    <source>
        <dbReference type="ARBA" id="ARBA00022448"/>
    </source>
</evidence>
<dbReference type="PANTHER" id="PTHR43297:SF13">
    <property type="entry name" value="NICKEL ABC TRANSPORTER, ATP-BINDING PROTEIN"/>
    <property type="match status" value="1"/>
</dbReference>
<dbReference type="SUPFAM" id="SSF52540">
    <property type="entry name" value="P-loop containing nucleoside triphosphate hydrolases"/>
    <property type="match status" value="1"/>
</dbReference>
<dbReference type="CDD" id="cd03257">
    <property type="entry name" value="ABC_NikE_OppD_transporters"/>
    <property type="match status" value="1"/>
</dbReference>
<evidence type="ECO:0000256" key="4">
    <source>
        <dbReference type="ARBA" id="ARBA00022475"/>
    </source>
</evidence>
<keyword evidence="9" id="KW-0406">Ion transport</keyword>
<keyword evidence="6" id="KW-0547">Nucleotide-binding</keyword>
<comment type="subunit">
    <text evidence="12">The complex is composed of two ATP-binding proteins (NikD and NikE), two transmembrane proteins (NikB and NikC) and a solute-binding protein (NikA).</text>
</comment>
<dbReference type="FunFam" id="3.40.50.300:FF:000016">
    <property type="entry name" value="Oligopeptide ABC transporter ATP-binding component"/>
    <property type="match status" value="1"/>
</dbReference>
<dbReference type="SMART" id="SM00382">
    <property type="entry name" value="AAA"/>
    <property type="match status" value="1"/>
</dbReference>
<dbReference type="STRING" id="36849.OXPF_31890"/>
<dbReference type="GO" id="GO:0015413">
    <property type="term" value="F:ABC-type nickel transporter activity"/>
    <property type="evidence" value="ECO:0007669"/>
    <property type="project" value="UniProtKB-EC"/>
</dbReference>
<dbReference type="AlphaFoldDB" id="A0A0P8W5G9"/>
<evidence type="ECO:0000256" key="10">
    <source>
        <dbReference type="ARBA" id="ARBA00023112"/>
    </source>
</evidence>
<comment type="subcellular location">
    <subcellularLocation>
        <location evidence="1">Cell membrane</location>
        <topology evidence="1">Peripheral membrane protein</topology>
    </subcellularLocation>
</comment>
<dbReference type="GO" id="GO:0005886">
    <property type="term" value="C:plasma membrane"/>
    <property type="evidence" value="ECO:0007669"/>
    <property type="project" value="UniProtKB-SubCell"/>
</dbReference>
<gene>
    <name evidence="17" type="primary">oppD_5</name>
    <name evidence="17" type="ORF">OXPF_31890</name>
</gene>
<dbReference type="PANTHER" id="PTHR43297">
    <property type="entry name" value="OLIGOPEPTIDE TRANSPORT ATP-BINDING PROTEIN APPD"/>
    <property type="match status" value="1"/>
</dbReference>
<dbReference type="PATRIC" id="fig|36849.3.peg.3377"/>
<comment type="catalytic activity">
    <reaction evidence="15">
        <text>Ni(2+)(out) + ATP + H2O = Ni(2+)(in) + ADP + phosphate + H(+)</text>
        <dbReference type="Rhea" id="RHEA:15557"/>
        <dbReference type="ChEBI" id="CHEBI:15377"/>
        <dbReference type="ChEBI" id="CHEBI:15378"/>
        <dbReference type="ChEBI" id="CHEBI:30616"/>
        <dbReference type="ChEBI" id="CHEBI:43474"/>
        <dbReference type="ChEBI" id="CHEBI:49786"/>
        <dbReference type="ChEBI" id="CHEBI:456216"/>
        <dbReference type="EC" id="7.2.2.11"/>
    </reaction>
    <physiologicalReaction direction="left-to-right" evidence="15">
        <dbReference type="Rhea" id="RHEA:15558"/>
    </physiologicalReaction>
</comment>
<dbReference type="InterPro" id="IPR013563">
    <property type="entry name" value="Oligopep_ABC_C"/>
</dbReference>
<reference evidence="17 18" key="1">
    <citation type="submission" date="2015-09" db="EMBL/GenBank/DDBJ databases">
        <title>Genome sequence of Oxobacter pfennigii DSM 3222.</title>
        <authorList>
            <person name="Poehlein A."/>
            <person name="Bengelsdorf F.R."/>
            <person name="Schiel-Bengelsdorf B."/>
            <person name="Duerre P."/>
            <person name="Daniel R."/>
        </authorList>
    </citation>
    <scope>NUCLEOTIDE SEQUENCE [LARGE SCALE GENOMIC DNA]</scope>
    <source>
        <strain evidence="17 18">DSM 3222</strain>
    </source>
</reference>
<keyword evidence="18" id="KW-1185">Reference proteome</keyword>
<evidence type="ECO:0000256" key="5">
    <source>
        <dbReference type="ARBA" id="ARBA00022596"/>
    </source>
</evidence>
<dbReference type="Gene3D" id="3.40.50.300">
    <property type="entry name" value="P-loop containing nucleotide triphosphate hydrolases"/>
    <property type="match status" value="1"/>
</dbReference>
<evidence type="ECO:0000256" key="11">
    <source>
        <dbReference type="ARBA" id="ARBA00023136"/>
    </source>
</evidence>
<evidence type="ECO:0000313" key="18">
    <source>
        <dbReference type="Proteomes" id="UP000050326"/>
    </source>
</evidence>
<sequence>MEQILELRDFCVTYINKDKRIYAVKNAGLKINKGDSLGIVGESGSGKSTLAMALLRLLPEKNTEITGSANFIGKELTKLKESDLKDIRWKELAVVFQKSMNSLSPVHRIGTQIEDIYKVHNPDAAKGEIFDRITYLLKLVNLSERVYTMYPHELSGGMLQRVSIALSLIHNPKLLILDEATTALDVVTQGQILDEIVKMEKNMDVTRIMITHDISVVSASCNKIAVMYAGEFMELGYAKDVLKCPKHPYTEGLLKSFPSLKGDKSKLAGIGGYLPDLSKEATGCIFEPRCRQAKDKCKQERPEFRETEKGRIVRCHLYGGEM</sequence>
<keyword evidence="3" id="KW-0813">Transport</keyword>
<dbReference type="GO" id="GO:0005524">
    <property type="term" value="F:ATP binding"/>
    <property type="evidence" value="ECO:0007669"/>
    <property type="project" value="UniProtKB-KW"/>
</dbReference>
<evidence type="ECO:0000256" key="1">
    <source>
        <dbReference type="ARBA" id="ARBA00004202"/>
    </source>
</evidence>
<dbReference type="InterPro" id="IPR003439">
    <property type="entry name" value="ABC_transporter-like_ATP-bd"/>
</dbReference>
<evidence type="ECO:0000256" key="6">
    <source>
        <dbReference type="ARBA" id="ARBA00022741"/>
    </source>
</evidence>
<keyword evidence="7 17" id="KW-0067">ATP-binding</keyword>
<evidence type="ECO:0000256" key="12">
    <source>
        <dbReference type="ARBA" id="ARBA00038669"/>
    </source>
</evidence>